<keyword evidence="3" id="KW-1185">Reference proteome</keyword>
<sequence>MSLEDLDPGFKSDESDYEAENSEEDGDDDDEEECSYGQLLFNLYYNLGCFQHIYTNNAIIDMENDASSSSDTEVGLSELEFIHDHLDLLEDDYVGDFLQLYEEITAMSLSAPSSSQSSSSYTNSSVSSDVPDG</sequence>
<dbReference type="EMBL" id="CM014089">
    <property type="protein sequence ID" value="TKS79409.1"/>
    <property type="molecule type" value="Genomic_DNA"/>
</dbReference>
<dbReference type="Proteomes" id="UP000298787">
    <property type="component" value="Chromosome 12"/>
</dbReference>
<gene>
    <name evidence="2" type="ORF">D9C73_014361</name>
</gene>
<organism evidence="2 3">
    <name type="scientific">Collichthys lucidus</name>
    <name type="common">Big head croaker</name>
    <name type="synonym">Sciaena lucida</name>
    <dbReference type="NCBI Taxonomy" id="240159"/>
    <lineage>
        <taxon>Eukaryota</taxon>
        <taxon>Metazoa</taxon>
        <taxon>Chordata</taxon>
        <taxon>Craniata</taxon>
        <taxon>Vertebrata</taxon>
        <taxon>Euteleostomi</taxon>
        <taxon>Actinopterygii</taxon>
        <taxon>Neopterygii</taxon>
        <taxon>Teleostei</taxon>
        <taxon>Neoteleostei</taxon>
        <taxon>Acanthomorphata</taxon>
        <taxon>Eupercaria</taxon>
        <taxon>Sciaenidae</taxon>
        <taxon>Collichthys</taxon>
    </lineage>
</organism>
<protein>
    <submittedName>
        <fullName evidence="2">Uncharacterized protein</fullName>
    </submittedName>
</protein>
<dbReference type="AlphaFoldDB" id="A0A4U5UWE0"/>
<reference evidence="2 3" key="1">
    <citation type="submission" date="2019-01" db="EMBL/GenBank/DDBJ databases">
        <title>Genome Assembly of Collichthys lucidus.</title>
        <authorList>
            <person name="Cai M."/>
            <person name="Xiao S."/>
        </authorList>
    </citation>
    <scope>NUCLEOTIDE SEQUENCE [LARGE SCALE GENOMIC DNA]</scope>
    <source>
        <strain evidence="2">JT15FE1705JMU</strain>
        <tissue evidence="2">Muscle</tissue>
    </source>
</reference>
<feature type="region of interest" description="Disordered" evidence="1">
    <location>
        <begin position="109"/>
        <end position="133"/>
    </location>
</feature>
<evidence type="ECO:0000313" key="2">
    <source>
        <dbReference type="EMBL" id="TKS79409.1"/>
    </source>
</evidence>
<feature type="compositionally biased region" description="Acidic residues" evidence="1">
    <location>
        <begin position="15"/>
        <end position="33"/>
    </location>
</feature>
<proteinExistence type="predicted"/>
<accession>A0A4U5UWE0</accession>
<evidence type="ECO:0000313" key="3">
    <source>
        <dbReference type="Proteomes" id="UP000298787"/>
    </source>
</evidence>
<name>A0A4U5UWE0_COLLU</name>
<feature type="region of interest" description="Disordered" evidence="1">
    <location>
        <begin position="1"/>
        <end position="33"/>
    </location>
</feature>
<evidence type="ECO:0000256" key="1">
    <source>
        <dbReference type="SAM" id="MobiDB-lite"/>
    </source>
</evidence>